<dbReference type="Gene3D" id="1.10.287.3240">
    <property type="match status" value="1"/>
</dbReference>
<dbReference type="GO" id="GO:0046961">
    <property type="term" value="F:proton-transporting ATPase activity, rotational mechanism"/>
    <property type="evidence" value="ECO:0007669"/>
    <property type="project" value="InterPro"/>
</dbReference>
<evidence type="ECO:0000256" key="7">
    <source>
        <dbReference type="ARBA" id="ARBA00023065"/>
    </source>
</evidence>
<evidence type="ECO:0000256" key="9">
    <source>
        <dbReference type="ARBA" id="ARBA00029427"/>
    </source>
</evidence>
<dbReference type="EMBL" id="JAUJDW010000007">
    <property type="protein sequence ID" value="KAK0661764.1"/>
    <property type="molecule type" value="Genomic_DNA"/>
</dbReference>
<comment type="caution">
    <text evidence="14">The sequence shown here is derived from an EMBL/GenBank/DDBJ whole genome shotgun (WGS) entry which is preliminary data.</text>
</comment>
<comment type="function">
    <text evidence="12">Subunit of the V1 complex of vacuolar(H+)-ATPase (V-ATPase), a multisubunit enzyme composed of a peripheral complex (V1) that hydrolyzes ATP and a membrane integral complex (V0) that translocates protons. V-ATPase is responsible for acidifying and maintaining the pH of intracellular compartments.</text>
</comment>
<dbReference type="AlphaFoldDB" id="A0AA39Z075"/>
<dbReference type="Proteomes" id="UP001175001">
    <property type="component" value="Unassembled WGS sequence"/>
</dbReference>
<keyword evidence="4" id="KW-0813">Transport</keyword>
<sequence>MSSGGAAREAVFPTRQVLGQMKSKLKGAQTGHDLLKRKSEALTKRFREITRRIDEAKRKMGRVMQIAAFSLAEVTYAAGGDISYQIQESAKNAKFRVRTKQENVSGVFLPQFESFTTEGNNDFGLTGLGKGGQQVQRCRETYARAVETLVELASLQTAFVILDEVIKVVNRRVNAIEHVIIPRTENTIKYINSELDELDREEFYRLKKVSGKKERDAAEAEKERDLKQGQGAAAQIEGETETKDLLGDQDNEDVIF</sequence>
<dbReference type="GO" id="GO:0016471">
    <property type="term" value="C:vacuolar proton-transporting V-type ATPase complex"/>
    <property type="evidence" value="ECO:0007669"/>
    <property type="project" value="UniProtKB-ARBA"/>
</dbReference>
<evidence type="ECO:0000256" key="8">
    <source>
        <dbReference type="ARBA" id="ARBA00023136"/>
    </source>
</evidence>
<name>A0AA39Z075_9PEZI</name>
<dbReference type="FunFam" id="1.10.287.3240:FF:000002">
    <property type="entry name" value="Vacuolar atp synthase subunit d"/>
    <property type="match status" value="1"/>
</dbReference>
<dbReference type="GO" id="GO:0007035">
    <property type="term" value="P:vacuolar acidification"/>
    <property type="evidence" value="ECO:0007669"/>
    <property type="project" value="UniProtKB-ARBA"/>
</dbReference>
<evidence type="ECO:0000256" key="2">
    <source>
        <dbReference type="ARBA" id="ARBA00013354"/>
    </source>
</evidence>
<feature type="region of interest" description="Disordered" evidence="13">
    <location>
        <begin position="209"/>
        <end position="256"/>
    </location>
</feature>
<feature type="compositionally biased region" description="Acidic residues" evidence="13">
    <location>
        <begin position="247"/>
        <end position="256"/>
    </location>
</feature>
<protein>
    <recommendedName>
        <fullName evidence="3">V-type proton ATPase subunit D</fullName>
    </recommendedName>
    <alternativeName>
        <fullName evidence="2">V-type proton ATPase subunit d</fullName>
    </alternativeName>
    <alternativeName>
        <fullName evidence="10 11">Vacuolar proton pump subunit D</fullName>
    </alternativeName>
</protein>
<dbReference type="PANTHER" id="PTHR11671">
    <property type="entry name" value="V-TYPE ATP SYNTHASE SUBUNIT D"/>
    <property type="match status" value="1"/>
</dbReference>
<evidence type="ECO:0000313" key="14">
    <source>
        <dbReference type="EMBL" id="KAK0661764.1"/>
    </source>
</evidence>
<comment type="similarity">
    <text evidence="1">Belongs to the V-ATPase D subunit family.</text>
</comment>
<proteinExistence type="inferred from homology"/>
<dbReference type="InterPro" id="IPR002699">
    <property type="entry name" value="V_ATPase_D"/>
</dbReference>
<keyword evidence="8" id="KW-0472">Membrane</keyword>
<feature type="compositionally biased region" description="Basic and acidic residues" evidence="13">
    <location>
        <begin position="209"/>
        <end position="227"/>
    </location>
</feature>
<evidence type="ECO:0000256" key="12">
    <source>
        <dbReference type="ARBA" id="ARBA00046254"/>
    </source>
</evidence>
<evidence type="ECO:0000256" key="13">
    <source>
        <dbReference type="SAM" id="MobiDB-lite"/>
    </source>
</evidence>
<dbReference type="NCBIfam" id="TIGR00309">
    <property type="entry name" value="V_ATPase_subD"/>
    <property type="match status" value="1"/>
</dbReference>
<evidence type="ECO:0000313" key="15">
    <source>
        <dbReference type="Proteomes" id="UP001175001"/>
    </source>
</evidence>
<reference evidence="14" key="1">
    <citation type="submission" date="2023-06" db="EMBL/GenBank/DDBJ databases">
        <title>Multi-omics analyses reveal the molecular pathogenesis toolkit of Lasiodiplodia hormozganensis, a cross-kingdom pathogen.</title>
        <authorList>
            <person name="Felix C."/>
            <person name="Meneses R."/>
            <person name="Goncalves M.F.M."/>
            <person name="Tilleman L."/>
            <person name="Duarte A.S."/>
            <person name="Jorrin-Novo J.V."/>
            <person name="Van De Peer Y."/>
            <person name="Deforce D."/>
            <person name="Van Nieuwerburgh F."/>
            <person name="Esteves A.C."/>
            <person name="Alves A."/>
        </authorList>
    </citation>
    <scope>NUCLEOTIDE SEQUENCE</scope>
    <source>
        <strain evidence="14">CBS 339.90</strain>
    </source>
</reference>
<evidence type="ECO:0000256" key="5">
    <source>
        <dbReference type="ARBA" id="ARBA00022554"/>
    </source>
</evidence>
<evidence type="ECO:0000256" key="11">
    <source>
        <dbReference type="ARBA" id="ARBA00030340"/>
    </source>
</evidence>
<accession>A0AA39Z075</accession>
<organism evidence="14 15">
    <name type="scientific">Lasiodiplodia hormozganensis</name>
    <dbReference type="NCBI Taxonomy" id="869390"/>
    <lineage>
        <taxon>Eukaryota</taxon>
        <taxon>Fungi</taxon>
        <taxon>Dikarya</taxon>
        <taxon>Ascomycota</taxon>
        <taxon>Pezizomycotina</taxon>
        <taxon>Dothideomycetes</taxon>
        <taxon>Dothideomycetes incertae sedis</taxon>
        <taxon>Botryosphaeriales</taxon>
        <taxon>Botryosphaeriaceae</taxon>
        <taxon>Lasiodiplodia</taxon>
    </lineage>
</organism>
<comment type="subcellular location">
    <subcellularLocation>
        <location evidence="9">Vacuole membrane</location>
        <topology evidence="9">Peripheral membrane protein</topology>
        <orientation evidence="9">Cytoplasmic side</orientation>
    </subcellularLocation>
</comment>
<evidence type="ECO:0000256" key="1">
    <source>
        <dbReference type="ARBA" id="ARBA00005850"/>
    </source>
</evidence>
<keyword evidence="15" id="KW-1185">Reference proteome</keyword>
<evidence type="ECO:0000256" key="6">
    <source>
        <dbReference type="ARBA" id="ARBA00022781"/>
    </source>
</evidence>
<keyword evidence="7" id="KW-0406">Ion transport</keyword>
<evidence type="ECO:0000256" key="3">
    <source>
        <dbReference type="ARBA" id="ARBA00013417"/>
    </source>
</evidence>
<evidence type="ECO:0000256" key="4">
    <source>
        <dbReference type="ARBA" id="ARBA00022448"/>
    </source>
</evidence>
<keyword evidence="5" id="KW-0926">Vacuole</keyword>
<gene>
    <name evidence="14" type="primary">vma-8</name>
    <name evidence="14" type="ORF">DIS24_g2248</name>
</gene>
<evidence type="ECO:0000256" key="10">
    <source>
        <dbReference type="ARBA" id="ARBA00030317"/>
    </source>
</evidence>
<dbReference type="Pfam" id="PF01813">
    <property type="entry name" value="ATP-synt_D"/>
    <property type="match status" value="1"/>
</dbReference>
<keyword evidence="6" id="KW-0375">Hydrogen ion transport</keyword>